<protein>
    <recommendedName>
        <fullName evidence="3">Phosphonate C-P lyase system protein PhnG</fullName>
    </recommendedName>
</protein>
<reference evidence="2" key="2">
    <citation type="submission" date="2016-02" db="EMBL/GenBank/DDBJ databases">
        <title>Draft genome sequence of five rapidly growing Mycobacterium species.</title>
        <authorList>
            <person name="Katahira K."/>
            <person name="Gotou Y."/>
            <person name="Iida K."/>
            <person name="Ogura Y."/>
            <person name="Hayashi T."/>
        </authorList>
    </citation>
    <scope>NUCLEOTIDE SEQUENCE [LARGE SCALE GENOMIC DNA]</scope>
    <source>
        <strain evidence="2">JCM6362</strain>
    </source>
</reference>
<evidence type="ECO:0000313" key="1">
    <source>
        <dbReference type="EMBL" id="GAT17541.1"/>
    </source>
</evidence>
<accession>A0A124E925</accession>
<name>A0A124E925_MYCTH</name>
<dbReference type="RefSeq" id="WP_003923792.1">
    <property type="nucleotide sequence ID" value="NZ_BCTB01000053.1"/>
</dbReference>
<dbReference type="EMBL" id="BCTB01000053">
    <property type="protein sequence ID" value="GAT17541.1"/>
    <property type="molecule type" value="Genomic_DNA"/>
</dbReference>
<reference evidence="1 2" key="1">
    <citation type="journal article" date="2016" name="Genome Announc.">
        <title>Draft Genome Sequences of Five Rapidly Growing Mycobacterium Species, M. thermoresistibile, M. fortuitum subsp. acetamidolyticum, M. canariasense, M. brisbanense, and M. novocastrense.</title>
        <authorList>
            <person name="Katahira K."/>
            <person name="Ogura Y."/>
            <person name="Gotoh Y."/>
            <person name="Hayashi T."/>
        </authorList>
    </citation>
    <scope>NUCLEOTIDE SEQUENCE [LARGE SCALE GENOMIC DNA]</scope>
    <source>
        <strain evidence="1 2">JCM6362</strain>
    </source>
</reference>
<organism evidence="1 2">
    <name type="scientific">Mycolicibacterium thermoresistibile</name>
    <name type="common">Mycobacterium thermoresistibile</name>
    <dbReference type="NCBI Taxonomy" id="1797"/>
    <lineage>
        <taxon>Bacteria</taxon>
        <taxon>Bacillati</taxon>
        <taxon>Actinomycetota</taxon>
        <taxon>Actinomycetes</taxon>
        <taxon>Mycobacteriales</taxon>
        <taxon>Mycobacteriaceae</taxon>
        <taxon>Mycolicibacterium</taxon>
    </lineage>
</organism>
<dbReference type="AlphaFoldDB" id="A0A124E925"/>
<comment type="caution">
    <text evidence="1">The sequence shown here is derived from an EMBL/GenBank/DDBJ whole genome shotgun (WGS) entry which is preliminary data.</text>
</comment>
<dbReference type="Pfam" id="PF06754">
    <property type="entry name" value="PhnG"/>
    <property type="match status" value="1"/>
</dbReference>
<dbReference type="Proteomes" id="UP000069654">
    <property type="component" value="Unassembled WGS sequence"/>
</dbReference>
<dbReference type="GO" id="GO:0019634">
    <property type="term" value="P:organic phosphonate metabolic process"/>
    <property type="evidence" value="ECO:0007669"/>
    <property type="project" value="InterPro"/>
</dbReference>
<sequence>MRAEQRAEALSAADGSALEELADEILATGVAVEVTAGPESVSAPVRVPVPGAGDTTVVLGHVALTRCAVTLSGVRGDGIRPGHDLVGAVAAAVCDAECERRGPHAGRVLELCRAAEQARARRDADRAEMVRTTRVDET</sequence>
<evidence type="ECO:0008006" key="3">
    <source>
        <dbReference type="Google" id="ProtNLM"/>
    </source>
</evidence>
<gene>
    <name evidence="1" type="ORF">RMCT_4510</name>
</gene>
<dbReference type="OrthoDB" id="4628877at2"/>
<dbReference type="GO" id="GO:0015716">
    <property type="term" value="P:organic phosphonate transport"/>
    <property type="evidence" value="ECO:0007669"/>
    <property type="project" value="InterPro"/>
</dbReference>
<evidence type="ECO:0000313" key="2">
    <source>
        <dbReference type="Proteomes" id="UP000069654"/>
    </source>
</evidence>
<dbReference type="InterPro" id="IPR009609">
    <property type="entry name" value="Phosphonate_metab_PhnG"/>
</dbReference>
<dbReference type="STRING" id="1797.RMCT_4510"/>
<proteinExistence type="predicted"/>